<evidence type="ECO:0000313" key="1">
    <source>
        <dbReference type="EMBL" id="KAH8998721.1"/>
    </source>
</evidence>
<dbReference type="EMBL" id="JAKELL010000005">
    <property type="protein sequence ID" value="KAH8998721.1"/>
    <property type="molecule type" value="Genomic_DNA"/>
</dbReference>
<dbReference type="AlphaFoldDB" id="A0AAD4LPD9"/>
<accession>A0AAD4LPD9</accession>
<protein>
    <submittedName>
        <fullName evidence="1">Uncharacterized protein</fullName>
    </submittedName>
</protein>
<sequence length="90" mass="10204">MFADASKAPIVFNQPTILKAVMTHIATNDQQAFELANKASFWNCLVAMRPQSTKEDLPSAYDIKVYLCNRFVNHMKEIADEIKVSNRSII</sequence>
<dbReference type="Proteomes" id="UP001201163">
    <property type="component" value="Unassembled WGS sequence"/>
</dbReference>
<gene>
    <name evidence="1" type="ORF">EDB92DRAFT_1791490</name>
</gene>
<evidence type="ECO:0000313" key="2">
    <source>
        <dbReference type="Proteomes" id="UP001201163"/>
    </source>
</evidence>
<proteinExistence type="predicted"/>
<keyword evidence="2" id="KW-1185">Reference proteome</keyword>
<comment type="caution">
    <text evidence="1">The sequence shown here is derived from an EMBL/GenBank/DDBJ whole genome shotgun (WGS) entry which is preliminary data.</text>
</comment>
<reference evidence="1" key="1">
    <citation type="submission" date="2022-01" db="EMBL/GenBank/DDBJ databases">
        <title>Comparative genomics reveals a dynamic genome evolution in the ectomycorrhizal milk-cap (Lactarius) mushrooms.</title>
        <authorList>
            <consortium name="DOE Joint Genome Institute"/>
            <person name="Lebreton A."/>
            <person name="Tang N."/>
            <person name="Kuo A."/>
            <person name="LaButti K."/>
            <person name="Drula E."/>
            <person name="Barry K."/>
            <person name="Clum A."/>
            <person name="Lipzen A."/>
            <person name="Mousain D."/>
            <person name="Ng V."/>
            <person name="Wang R."/>
            <person name="Wang X."/>
            <person name="Dai Y."/>
            <person name="Henrissat B."/>
            <person name="Grigoriev I.V."/>
            <person name="Guerin-Laguette A."/>
            <person name="Yu F."/>
            <person name="Martin F.M."/>
        </authorList>
    </citation>
    <scope>NUCLEOTIDE SEQUENCE</scope>
    <source>
        <strain evidence="1">QP</strain>
    </source>
</reference>
<organism evidence="1 2">
    <name type="scientific">Lactarius akahatsu</name>
    <dbReference type="NCBI Taxonomy" id="416441"/>
    <lineage>
        <taxon>Eukaryota</taxon>
        <taxon>Fungi</taxon>
        <taxon>Dikarya</taxon>
        <taxon>Basidiomycota</taxon>
        <taxon>Agaricomycotina</taxon>
        <taxon>Agaricomycetes</taxon>
        <taxon>Russulales</taxon>
        <taxon>Russulaceae</taxon>
        <taxon>Lactarius</taxon>
    </lineage>
</organism>
<name>A0AAD4LPD9_9AGAM</name>